<reference evidence="3" key="1">
    <citation type="submission" date="2022-11" db="UniProtKB">
        <authorList>
            <consortium name="WormBaseParasite"/>
        </authorList>
    </citation>
    <scope>IDENTIFICATION</scope>
</reference>
<feature type="compositionally biased region" description="Basic and acidic residues" evidence="1">
    <location>
        <begin position="108"/>
        <end position="127"/>
    </location>
</feature>
<evidence type="ECO:0000313" key="2">
    <source>
        <dbReference type="Proteomes" id="UP000887574"/>
    </source>
</evidence>
<evidence type="ECO:0000313" key="3">
    <source>
        <dbReference type="WBParaSite" id="jg22874"/>
    </source>
</evidence>
<feature type="region of interest" description="Disordered" evidence="1">
    <location>
        <begin position="100"/>
        <end position="127"/>
    </location>
</feature>
<dbReference type="AlphaFoldDB" id="A0A915DTU2"/>
<feature type="region of interest" description="Disordered" evidence="1">
    <location>
        <begin position="1"/>
        <end position="32"/>
    </location>
</feature>
<protein>
    <submittedName>
        <fullName evidence="3">Uncharacterized protein</fullName>
    </submittedName>
</protein>
<evidence type="ECO:0000256" key="1">
    <source>
        <dbReference type="SAM" id="MobiDB-lite"/>
    </source>
</evidence>
<keyword evidence="2" id="KW-1185">Reference proteome</keyword>
<dbReference type="Proteomes" id="UP000887574">
    <property type="component" value="Unplaced"/>
</dbReference>
<dbReference type="WBParaSite" id="jg22874">
    <property type="protein sequence ID" value="jg22874"/>
    <property type="gene ID" value="jg22874"/>
</dbReference>
<proteinExistence type="predicted"/>
<organism evidence="2 3">
    <name type="scientific">Ditylenchus dipsaci</name>
    <dbReference type="NCBI Taxonomy" id="166011"/>
    <lineage>
        <taxon>Eukaryota</taxon>
        <taxon>Metazoa</taxon>
        <taxon>Ecdysozoa</taxon>
        <taxon>Nematoda</taxon>
        <taxon>Chromadorea</taxon>
        <taxon>Rhabditida</taxon>
        <taxon>Tylenchina</taxon>
        <taxon>Tylenchomorpha</taxon>
        <taxon>Sphaerularioidea</taxon>
        <taxon>Anguinidae</taxon>
        <taxon>Anguininae</taxon>
        <taxon>Ditylenchus</taxon>
    </lineage>
</organism>
<sequence>MGMQVHAEGIEQAEQPPSCCSSSASWGRGTGSGGRCRLRICTGIEGLFAGLPAKNSTLVQAFCQSVATQLDQRHQRHQHGDHGQHDLAVEALVAIPVGDVAQPSGTDRPGHGRGVDQGHQGDGETADNARQRFGQQHMPDNVPAPATHGLRGFHQAMVDFAQADLGDPAKNGVAAMVSGTTAAHTP</sequence>
<name>A0A915DTU2_9BILA</name>
<accession>A0A915DTU2</accession>